<proteinExistence type="predicted"/>
<evidence type="ECO:0000313" key="3">
    <source>
        <dbReference type="Proteomes" id="UP000182841"/>
    </source>
</evidence>
<sequence length="77" mass="8318">MGAGSNFGLLADTRKAATGPSGKETCGRGAIPSQQNQEAFSKLPAPRRRMRDNDEFFPTMPGYEHCEAGKPCSWSNV</sequence>
<evidence type="ECO:0000256" key="1">
    <source>
        <dbReference type="SAM" id="MobiDB-lite"/>
    </source>
</evidence>
<dbReference type="AlphaFoldDB" id="A0A1H9QPX4"/>
<dbReference type="EMBL" id="FOGO01000003">
    <property type="protein sequence ID" value="SER62641.1"/>
    <property type="molecule type" value="Genomic_DNA"/>
</dbReference>
<evidence type="ECO:0000313" key="2">
    <source>
        <dbReference type="EMBL" id="SER62641.1"/>
    </source>
</evidence>
<dbReference type="Proteomes" id="UP000182841">
    <property type="component" value="Unassembled WGS sequence"/>
</dbReference>
<protein>
    <submittedName>
        <fullName evidence="2">Uncharacterized protein</fullName>
    </submittedName>
</protein>
<accession>A0A1H9QPX4</accession>
<reference evidence="3" key="1">
    <citation type="submission" date="2016-10" db="EMBL/GenBank/DDBJ databases">
        <authorList>
            <person name="Varghese N."/>
            <person name="Submissions S."/>
        </authorList>
    </citation>
    <scope>NUCLEOTIDE SEQUENCE [LARGE SCALE GENOMIC DNA]</scope>
    <source>
        <strain evidence="3">CGMCC 4.6825</strain>
    </source>
</reference>
<feature type="region of interest" description="Disordered" evidence="1">
    <location>
        <begin position="1"/>
        <end position="38"/>
    </location>
</feature>
<organism evidence="2 3">
    <name type="scientific">Streptomyces qinglanensis</name>
    <dbReference type="NCBI Taxonomy" id="943816"/>
    <lineage>
        <taxon>Bacteria</taxon>
        <taxon>Bacillati</taxon>
        <taxon>Actinomycetota</taxon>
        <taxon>Actinomycetes</taxon>
        <taxon>Kitasatosporales</taxon>
        <taxon>Streptomycetaceae</taxon>
        <taxon>Streptomyces</taxon>
    </lineage>
</organism>
<keyword evidence="3" id="KW-1185">Reference proteome</keyword>
<name>A0A1H9QPX4_9ACTN</name>
<gene>
    <name evidence="2" type="ORF">SAMN05421870_10347</name>
</gene>